<dbReference type="Gene3D" id="2.170.270.10">
    <property type="entry name" value="SET domain"/>
    <property type="match status" value="1"/>
</dbReference>
<dbReference type="EMBL" id="ML996203">
    <property type="protein sequence ID" value="KAF2731068.1"/>
    <property type="molecule type" value="Genomic_DNA"/>
</dbReference>
<dbReference type="OrthoDB" id="3795759at2759"/>
<evidence type="ECO:0000313" key="4">
    <source>
        <dbReference type="Proteomes" id="UP000799444"/>
    </source>
</evidence>
<dbReference type="AlphaFoldDB" id="A0A9P4UZK1"/>
<gene>
    <name evidence="3" type="ORF">EJ04DRAFT_554977</name>
</gene>
<feature type="domain" description="SET" evidence="2">
    <location>
        <begin position="111"/>
        <end position="218"/>
    </location>
</feature>
<evidence type="ECO:0000256" key="1">
    <source>
        <dbReference type="SAM" id="MobiDB-lite"/>
    </source>
</evidence>
<dbReference type="InterPro" id="IPR046341">
    <property type="entry name" value="SET_dom_sf"/>
</dbReference>
<evidence type="ECO:0000313" key="3">
    <source>
        <dbReference type="EMBL" id="KAF2731068.1"/>
    </source>
</evidence>
<proteinExistence type="predicted"/>
<accession>A0A9P4UZK1</accession>
<dbReference type="Pfam" id="PF00856">
    <property type="entry name" value="SET"/>
    <property type="match status" value="1"/>
</dbReference>
<protein>
    <recommendedName>
        <fullName evidence="2">SET domain-containing protein</fullName>
    </recommendedName>
</protein>
<comment type="caution">
    <text evidence="3">The sequence shown here is derived from an EMBL/GenBank/DDBJ whole genome shotgun (WGS) entry which is preliminary data.</text>
</comment>
<dbReference type="CDD" id="cd08161">
    <property type="entry name" value="SET"/>
    <property type="match status" value="1"/>
</dbReference>
<feature type="region of interest" description="Disordered" evidence="1">
    <location>
        <begin position="1"/>
        <end position="22"/>
    </location>
</feature>
<feature type="compositionally biased region" description="Basic residues" evidence="1">
    <location>
        <begin position="1"/>
        <end position="17"/>
    </location>
</feature>
<dbReference type="SUPFAM" id="SSF82199">
    <property type="entry name" value="SET domain"/>
    <property type="match status" value="1"/>
</dbReference>
<name>A0A9P4UZK1_9PLEO</name>
<dbReference type="PROSITE" id="PS50280">
    <property type="entry name" value="SET"/>
    <property type="match status" value="1"/>
</dbReference>
<reference evidence="3" key="1">
    <citation type="journal article" date="2020" name="Stud. Mycol.">
        <title>101 Dothideomycetes genomes: a test case for predicting lifestyles and emergence of pathogens.</title>
        <authorList>
            <person name="Haridas S."/>
            <person name="Albert R."/>
            <person name="Binder M."/>
            <person name="Bloem J."/>
            <person name="Labutti K."/>
            <person name="Salamov A."/>
            <person name="Andreopoulos B."/>
            <person name="Baker S."/>
            <person name="Barry K."/>
            <person name="Bills G."/>
            <person name="Bluhm B."/>
            <person name="Cannon C."/>
            <person name="Castanera R."/>
            <person name="Culley D."/>
            <person name="Daum C."/>
            <person name="Ezra D."/>
            <person name="Gonzalez J."/>
            <person name="Henrissat B."/>
            <person name="Kuo A."/>
            <person name="Liang C."/>
            <person name="Lipzen A."/>
            <person name="Lutzoni F."/>
            <person name="Magnuson J."/>
            <person name="Mondo S."/>
            <person name="Nolan M."/>
            <person name="Ohm R."/>
            <person name="Pangilinan J."/>
            <person name="Park H.-J."/>
            <person name="Ramirez L."/>
            <person name="Alfaro M."/>
            <person name="Sun H."/>
            <person name="Tritt A."/>
            <person name="Yoshinaga Y."/>
            <person name="Zwiers L.-H."/>
            <person name="Turgeon B."/>
            <person name="Goodwin S."/>
            <person name="Spatafora J."/>
            <person name="Crous P."/>
            <person name="Grigoriev I."/>
        </authorList>
    </citation>
    <scope>NUCLEOTIDE SEQUENCE</scope>
    <source>
        <strain evidence="3">CBS 125425</strain>
    </source>
</reference>
<dbReference type="Proteomes" id="UP000799444">
    <property type="component" value="Unassembled WGS sequence"/>
</dbReference>
<dbReference type="InterPro" id="IPR001214">
    <property type="entry name" value="SET_dom"/>
</dbReference>
<keyword evidence="4" id="KW-1185">Reference proteome</keyword>
<sequence length="345" mass="39349">MPADRKKRKGRPGKITKKNPYPNEYDYLRQKTWKGCQCDGECDPDCCPCQKDGKQCGRSCSCPASCRHRIRHTCGCIGKLCDASCSCFKAGYACGGRCGCECGHLHLREFPQTEVRESQTLGAGQGLFAKEEIPKGTIIGLMEGTPIRHGEQSSFNMFDLAADVALECRKEGVYFVNEKKNKDSNAVFKYIESSRRREVVLFAKKRIKKAEELSAQYTSPSATPGCVYPADTGDYILAKPDPDVDELWVGKVTGTKGRKLVQVAWLLRKEDVDRYLPSRIVMKLKEDMRDGELIMTKNWDDEFTRDYIVQTVFVEERKPEGQLHKNTWWWTRTYNKKTKTVRGKY</sequence>
<evidence type="ECO:0000259" key="2">
    <source>
        <dbReference type="PROSITE" id="PS50280"/>
    </source>
</evidence>
<organism evidence="3 4">
    <name type="scientific">Polyplosphaeria fusca</name>
    <dbReference type="NCBI Taxonomy" id="682080"/>
    <lineage>
        <taxon>Eukaryota</taxon>
        <taxon>Fungi</taxon>
        <taxon>Dikarya</taxon>
        <taxon>Ascomycota</taxon>
        <taxon>Pezizomycotina</taxon>
        <taxon>Dothideomycetes</taxon>
        <taxon>Pleosporomycetidae</taxon>
        <taxon>Pleosporales</taxon>
        <taxon>Tetraplosphaeriaceae</taxon>
        <taxon>Polyplosphaeria</taxon>
    </lineage>
</organism>